<evidence type="ECO:0000313" key="1">
    <source>
        <dbReference type="EMBL" id="BBO69203.1"/>
    </source>
</evidence>
<accession>A0A5K7YL04</accession>
<proteinExistence type="predicted"/>
<reference evidence="1 2" key="1">
    <citation type="submission" date="2019-11" db="EMBL/GenBank/DDBJ databases">
        <title>Comparative genomics of hydrocarbon-degrading Desulfosarcina strains.</title>
        <authorList>
            <person name="Watanabe M."/>
            <person name="Kojima H."/>
            <person name="Fukui M."/>
        </authorList>
    </citation>
    <scope>NUCLEOTIDE SEQUENCE [LARGE SCALE GENOMIC DNA]</scope>
    <source>
        <strain evidence="1 2">PL12</strain>
    </source>
</reference>
<keyword evidence="2" id="KW-1185">Reference proteome</keyword>
<dbReference type="EMBL" id="AP021874">
    <property type="protein sequence ID" value="BBO69203.1"/>
    <property type="molecule type" value="Genomic_DNA"/>
</dbReference>
<dbReference type="AlphaFoldDB" id="A0A5K7YL04"/>
<dbReference type="Proteomes" id="UP000427906">
    <property type="component" value="Chromosome"/>
</dbReference>
<name>A0A5K7YL04_9BACT</name>
<organism evidence="1 2">
    <name type="scientific">Desulfosarcina alkanivorans</name>
    <dbReference type="NCBI Taxonomy" id="571177"/>
    <lineage>
        <taxon>Bacteria</taxon>
        <taxon>Pseudomonadati</taxon>
        <taxon>Thermodesulfobacteriota</taxon>
        <taxon>Desulfobacteria</taxon>
        <taxon>Desulfobacterales</taxon>
        <taxon>Desulfosarcinaceae</taxon>
        <taxon>Desulfosarcina</taxon>
    </lineage>
</organism>
<gene>
    <name evidence="1" type="ORF">DSCA_31330</name>
</gene>
<sequence length="142" mass="14346">MTVSRAGQWMVVAGSILFLCACGPKRPVFYPNDHLKAVGNEQARADADQCMAEARQYGVKNDAGKAVGGKAVKGAAVGAATSAAVSAVLGGNVGRAAGAGAAGGATAGAVSGAFDADEPDPTFRNFVNRCLREKGYEVIGWQ</sequence>
<evidence type="ECO:0000313" key="2">
    <source>
        <dbReference type="Proteomes" id="UP000427906"/>
    </source>
</evidence>
<dbReference type="PROSITE" id="PS51257">
    <property type="entry name" value="PROKAR_LIPOPROTEIN"/>
    <property type="match status" value="1"/>
</dbReference>
<evidence type="ECO:0008006" key="3">
    <source>
        <dbReference type="Google" id="ProtNLM"/>
    </source>
</evidence>
<protein>
    <recommendedName>
        <fullName evidence="3">Cell envelope biogenesis protein OmpA</fullName>
    </recommendedName>
</protein>
<dbReference type="RefSeq" id="WP_231716503.1">
    <property type="nucleotide sequence ID" value="NZ_AP021874.1"/>
</dbReference>
<dbReference type="KEGG" id="dalk:DSCA_31330"/>